<dbReference type="SMART" id="SM00240">
    <property type="entry name" value="FHA"/>
    <property type="match status" value="1"/>
</dbReference>
<dbReference type="InterPro" id="IPR000253">
    <property type="entry name" value="FHA_dom"/>
</dbReference>
<sequence>MAYRPRTSSSGRDVGLRQNNSSFEERTTLTNPTNLFQRSNSTISVVTDTSRSDTPNELANQVQNLIIQTQQRGSESDQMSAKLIYHTNYGGKMEFTLRKNETTIGRSKDTNDINLPDFKISKRHAAVIKTAEGYFIKDINSSNGVRINDSLIEPNILHKLTDGDVIMIGPISLLFQADNHQDTASNADSDNKYLNLVTILPSERKYDDTTEIRAELEAEDDVAFQRIEVVDDVETLRGDYEKLRMAYELSKMSVTDDINKLLSKSLDMIFEILPLDRGVVCLVDPSTGYLSIQYVKLRHGLANEKREILLSSTILYKVFYTRKCLVTSDAYEDPTLGRAASVRHGQIRSVICVPLIAHNKVYGILHLDSRDRINAYSNKDLSLVKTIGNQTAAVIENMNLIKEVEAKAKITDQLSRFLPPHVVQKMTNRSEIIRKGGSEMTGTVVFADIRGFTNLSEKSTPMEVVNLLNEFFERLVKIVFKYDGIVDKYIGDCLMAVFGTLEDQKEAEYRAAAAALEFVKAIQDMNHERSRAGKETISIGVGINTGLLLAGFIGSSQRLEYTCIGDTVNTASRIQSMASADKVLLSQATYDCIKDKVVCQPVGYSKFKGKDKEVMIYEAIELSP</sequence>
<dbReference type="SMART" id="SM00044">
    <property type="entry name" value="CYCc"/>
    <property type="match status" value="1"/>
</dbReference>
<dbReference type="InterPro" id="IPR050697">
    <property type="entry name" value="Adenylyl/Guanylyl_Cyclase_3/4"/>
</dbReference>
<keyword evidence="5" id="KW-1185">Reference proteome</keyword>
<dbReference type="Pfam" id="PF00498">
    <property type="entry name" value="FHA"/>
    <property type="match status" value="1"/>
</dbReference>
<dbReference type="InterPro" id="IPR001054">
    <property type="entry name" value="A/G_cyclase"/>
</dbReference>
<dbReference type="Gene3D" id="3.30.70.1230">
    <property type="entry name" value="Nucleotide cyclase"/>
    <property type="match status" value="1"/>
</dbReference>
<dbReference type="GO" id="GO:0009190">
    <property type="term" value="P:cyclic nucleotide biosynthetic process"/>
    <property type="evidence" value="ECO:0007669"/>
    <property type="project" value="InterPro"/>
</dbReference>
<dbReference type="Pfam" id="PF01590">
    <property type="entry name" value="GAF"/>
    <property type="match status" value="1"/>
</dbReference>
<comment type="caution">
    <text evidence="4">The sequence shown here is derived from an EMBL/GenBank/DDBJ whole genome shotgun (WGS) entry which is preliminary data.</text>
</comment>
<evidence type="ECO:0008006" key="6">
    <source>
        <dbReference type="Google" id="ProtNLM"/>
    </source>
</evidence>
<evidence type="ECO:0000313" key="5">
    <source>
        <dbReference type="Proteomes" id="UP001210925"/>
    </source>
</evidence>
<dbReference type="InterPro" id="IPR029787">
    <property type="entry name" value="Nucleotide_cyclase"/>
</dbReference>
<feature type="domain" description="FHA" evidence="2">
    <location>
        <begin position="102"/>
        <end position="152"/>
    </location>
</feature>
<proteinExistence type="predicted"/>
<dbReference type="AlphaFoldDB" id="A0AAD5UMJ4"/>
<dbReference type="PANTHER" id="PTHR43081:SF1">
    <property type="entry name" value="ADENYLATE CYCLASE, TERMINAL-DIFFERENTIATION SPECIFIC"/>
    <property type="match status" value="1"/>
</dbReference>
<feature type="domain" description="Guanylate cyclase" evidence="3">
    <location>
        <begin position="443"/>
        <end position="575"/>
    </location>
</feature>
<dbReference type="SUPFAM" id="SSF49879">
    <property type="entry name" value="SMAD/FHA domain"/>
    <property type="match status" value="1"/>
</dbReference>
<evidence type="ECO:0000259" key="3">
    <source>
        <dbReference type="PROSITE" id="PS50125"/>
    </source>
</evidence>
<evidence type="ECO:0000256" key="1">
    <source>
        <dbReference type="SAM" id="MobiDB-lite"/>
    </source>
</evidence>
<dbReference type="Pfam" id="PF00211">
    <property type="entry name" value="Guanylate_cyc"/>
    <property type="match status" value="1"/>
</dbReference>
<evidence type="ECO:0000313" key="4">
    <source>
        <dbReference type="EMBL" id="KAJ3262021.1"/>
    </source>
</evidence>
<dbReference type="SUPFAM" id="SSF55073">
    <property type="entry name" value="Nucleotide cyclase"/>
    <property type="match status" value="1"/>
</dbReference>
<organism evidence="4 5">
    <name type="scientific">Boothiomyces macroporosus</name>
    <dbReference type="NCBI Taxonomy" id="261099"/>
    <lineage>
        <taxon>Eukaryota</taxon>
        <taxon>Fungi</taxon>
        <taxon>Fungi incertae sedis</taxon>
        <taxon>Chytridiomycota</taxon>
        <taxon>Chytridiomycota incertae sedis</taxon>
        <taxon>Chytridiomycetes</taxon>
        <taxon>Rhizophydiales</taxon>
        <taxon>Terramycetaceae</taxon>
        <taxon>Boothiomyces</taxon>
    </lineage>
</organism>
<dbReference type="PANTHER" id="PTHR43081">
    <property type="entry name" value="ADENYLATE CYCLASE, TERMINAL-DIFFERENTIATION SPECIFIC-RELATED"/>
    <property type="match status" value="1"/>
</dbReference>
<dbReference type="PROSITE" id="PS50125">
    <property type="entry name" value="GUANYLATE_CYCLASE_2"/>
    <property type="match status" value="1"/>
</dbReference>
<dbReference type="InterPro" id="IPR003018">
    <property type="entry name" value="GAF"/>
</dbReference>
<dbReference type="InterPro" id="IPR029016">
    <property type="entry name" value="GAF-like_dom_sf"/>
</dbReference>
<dbReference type="CDD" id="cd07302">
    <property type="entry name" value="CHD"/>
    <property type="match status" value="1"/>
</dbReference>
<protein>
    <recommendedName>
        <fullName evidence="6">Adenylate cyclase</fullName>
    </recommendedName>
</protein>
<accession>A0AAD5UMJ4</accession>
<dbReference type="InterPro" id="IPR008984">
    <property type="entry name" value="SMAD_FHA_dom_sf"/>
</dbReference>
<dbReference type="GO" id="GO:0035556">
    <property type="term" value="P:intracellular signal transduction"/>
    <property type="evidence" value="ECO:0007669"/>
    <property type="project" value="InterPro"/>
</dbReference>
<name>A0AAD5UMJ4_9FUNG</name>
<dbReference type="SMART" id="SM00065">
    <property type="entry name" value="GAF"/>
    <property type="match status" value="1"/>
</dbReference>
<feature type="region of interest" description="Disordered" evidence="1">
    <location>
        <begin position="1"/>
        <end position="25"/>
    </location>
</feature>
<dbReference type="Gene3D" id="2.60.200.20">
    <property type="match status" value="1"/>
</dbReference>
<reference evidence="4" key="1">
    <citation type="submission" date="2020-05" db="EMBL/GenBank/DDBJ databases">
        <title>Phylogenomic resolution of chytrid fungi.</title>
        <authorList>
            <person name="Stajich J.E."/>
            <person name="Amses K."/>
            <person name="Simmons R."/>
            <person name="Seto K."/>
            <person name="Myers J."/>
            <person name="Bonds A."/>
            <person name="Quandt C.A."/>
            <person name="Barry K."/>
            <person name="Liu P."/>
            <person name="Grigoriev I."/>
            <person name="Longcore J.E."/>
            <person name="James T.Y."/>
        </authorList>
    </citation>
    <scope>NUCLEOTIDE SEQUENCE</scope>
    <source>
        <strain evidence="4">PLAUS21</strain>
    </source>
</reference>
<dbReference type="Gene3D" id="3.30.450.40">
    <property type="match status" value="1"/>
</dbReference>
<dbReference type="PROSITE" id="PS50006">
    <property type="entry name" value="FHA_DOMAIN"/>
    <property type="match status" value="1"/>
</dbReference>
<dbReference type="EMBL" id="JADGKB010000003">
    <property type="protein sequence ID" value="KAJ3262021.1"/>
    <property type="molecule type" value="Genomic_DNA"/>
</dbReference>
<gene>
    <name evidence="4" type="ORF">HK103_003864</name>
</gene>
<dbReference type="SUPFAM" id="SSF55781">
    <property type="entry name" value="GAF domain-like"/>
    <property type="match status" value="1"/>
</dbReference>
<evidence type="ECO:0000259" key="2">
    <source>
        <dbReference type="PROSITE" id="PS50006"/>
    </source>
</evidence>
<dbReference type="CDD" id="cd00060">
    <property type="entry name" value="FHA"/>
    <property type="match status" value="1"/>
</dbReference>
<dbReference type="Proteomes" id="UP001210925">
    <property type="component" value="Unassembled WGS sequence"/>
</dbReference>